<organism evidence="2">
    <name type="scientific">Culex pipiens</name>
    <name type="common">House mosquito</name>
    <dbReference type="NCBI Taxonomy" id="7175"/>
    <lineage>
        <taxon>Eukaryota</taxon>
        <taxon>Metazoa</taxon>
        <taxon>Ecdysozoa</taxon>
        <taxon>Arthropoda</taxon>
        <taxon>Hexapoda</taxon>
        <taxon>Insecta</taxon>
        <taxon>Pterygota</taxon>
        <taxon>Neoptera</taxon>
        <taxon>Endopterygota</taxon>
        <taxon>Diptera</taxon>
        <taxon>Nematocera</taxon>
        <taxon>Culicoidea</taxon>
        <taxon>Culicidae</taxon>
        <taxon>Culicinae</taxon>
        <taxon>Culicini</taxon>
        <taxon>Culex</taxon>
        <taxon>Culex</taxon>
    </lineage>
</organism>
<proteinExistence type="predicted"/>
<accession>A0A8D8FA39</accession>
<reference evidence="2" key="1">
    <citation type="submission" date="2021-05" db="EMBL/GenBank/DDBJ databases">
        <authorList>
            <person name="Alioto T."/>
            <person name="Alioto T."/>
            <person name="Gomez Garrido J."/>
        </authorList>
    </citation>
    <scope>NUCLEOTIDE SEQUENCE</scope>
</reference>
<feature type="compositionally biased region" description="Polar residues" evidence="1">
    <location>
        <begin position="40"/>
        <end position="50"/>
    </location>
</feature>
<evidence type="ECO:0000313" key="2">
    <source>
        <dbReference type="EMBL" id="CAG6462973.1"/>
    </source>
</evidence>
<feature type="compositionally biased region" description="Basic residues" evidence="1">
    <location>
        <begin position="1"/>
        <end position="12"/>
    </location>
</feature>
<feature type="region of interest" description="Disordered" evidence="1">
    <location>
        <begin position="1"/>
        <end position="82"/>
    </location>
</feature>
<evidence type="ECO:0000256" key="1">
    <source>
        <dbReference type="SAM" id="MobiDB-lite"/>
    </source>
</evidence>
<dbReference type="AlphaFoldDB" id="A0A8D8FA39"/>
<name>A0A8D8FA39_CULPI</name>
<protein>
    <submittedName>
        <fullName evidence="2">(northern house mosquito) hypothetical protein</fullName>
    </submittedName>
</protein>
<sequence length="159" mass="17125">MPLERHLHHPGPRRQQLGLCPAESRSRLPAADSTPVRATAHQSGGAQSPPLSLHSRPWRGQTAAHQTDPDEALPGGVQAGGGTPAGAGYLWWGVETSSDAVRRYVQRGRSGRGGERDAAGVFAQGARRLRAAHSELCDLLRQGVFLRSLQQRRVPVPVR</sequence>
<dbReference type="EMBL" id="HBUE01046897">
    <property type="protein sequence ID" value="CAG6462973.1"/>
    <property type="molecule type" value="Transcribed_RNA"/>
</dbReference>